<dbReference type="InterPro" id="IPR023065">
    <property type="entry name" value="Uncharacterised_ApaG"/>
</dbReference>
<dbReference type="PANTHER" id="PTHR14289">
    <property type="entry name" value="F-BOX ONLY PROTEIN 3"/>
    <property type="match status" value="1"/>
</dbReference>
<gene>
    <name evidence="2 4" type="primary">apaG</name>
    <name evidence="4" type="ORF">D1Z90_18330</name>
</gene>
<proteinExistence type="inferred from homology"/>
<dbReference type="HAMAP" id="MF_00791">
    <property type="entry name" value="ApaG"/>
    <property type="match status" value="1"/>
</dbReference>
<keyword evidence="5" id="KW-1185">Reference proteome</keyword>
<dbReference type="PROSITE" id="PS51087">
    <property type="entry name" value="APAG"/>
    <property type="match status" value="1"/>
</dbReference>
<reference evidence="4 5" key="1">
    <citation type="submission" date="2018-09" db="EMBL/GenBank/DDBJ databases">
        <authorList>
            <person name="Wang F."/>
        </authorList>
    </citation>
    <scope>NUCLEOTIDE SEQUENCE [LARGE SCALE GENOMIC DNA]</scope>
    <source>
        <strain evidence="4 5">PLHSC7-2</strain>
    </source>
</reference>
<dbReference type="Proteomes" id="UP000283255">
    <property type="component" value="Unassembled WGS sequence"/>
</dbReference>
<evidence type="ECO:0000256" key="2">
    <source>
        <dbReference type="HAMAP-Rule" id="MF_00791"/>
    </source>
</evidence>
<dbReference type="AlphaFoldDB" id="A0A418YAA3"/>
<dbReference type="PANTHER" id="PTHR14289:SF16">
    <property type="entry name" value="POLYMERASE DELTA-INTERACTING PROTEIN 2"/>
    <property type="match status" value="1"/>
</dbReference>
<evidence type="ECO:0000259" key="3">
    <source>
        <dbReference type="PROSITE" id="PS51087"/>
    </source>
</evidence>
<dbReference type="Pfam" id="PF04379">
    <property type="entry name" value="DUF525"/>
    <property type="match status" value="1"/>
</dbReference>
<name>A0A418YAA3_9GAMM</name>
<protein>
    <recommendedName>
        <fullName evidence="1 2">Protein ApaG</fullName>
    </recommendedName>
</protein>
<evidence type="ECO:0000256" key="1">
    <source>
        <dbReference type="ARBA" id="ARBA00017693"/>
    </source>
</evidence>
<accession>A0A418YAA3</accession>
<dbReference type="EMBL" id="QZCH01000035">
    <property type="protein sequence ID" value="RJG39472.1"/>
    <property type="molecule type" value="Genomic_DNA"/>
</dbReference>
<feature type="domain" description="ApaG" evidence="3">
    <location>
        <begin position="1"/>
        <end position="124"/>
    </location>
</feature>
<dbReference type="RefSeq" id="WP_119912250.1">
    <property type="nucleotide sequence ID" value="NZ_QZCH01000035.1"/>
</dbReference>
<dbReference type="InterPro" id="IPR007474">
    <property type="entry name" value="ApaG_domain"/>
</dbReference>
<dbReference type="GO" id="GO:0070987">
    <property type="term" value="P:error-free translesion synthesis"/>
    <property type="evidence" value="ECO:0007669"/>
    <property type="project" value="TreeGrafter"/>
</dbReference>
<comment type="caution">
    <text evidence="4">The sequence shown here is derived from an EMBL/GenBank/DDBJ whole genome shotgun (WGS) entry which is preliminary data.</text>
</comment>
<reference evidence="4 5" key="2">
    <citation type="submission" date="2019-01" db="EMBL/GenBank/DDBJ databases">
        <title>Motilimonas pumilus sp. nov., isolated from the gut of sea cucumber (Apostichopus japonicus).</title>
        <authorList>
            <person name="Wang F.-Q."/>
            <person name="Ren L.-H."/>
            <person name="Lin Y.-W."/>
            <person name="Sun G.-H."/>
            <person name="Du Z.-J."/>
            <person name="Zhao J.-X."/>
            <person name="Liu X.-J."/>
            <person name="Liu L.-J."/>
        </authorList>
    </citation>
    <scope>NUCLEOTIDE SEQUENCE [LARGE SCALE GENOMIC DNA]</scope>
    <source>
        <strain evidence="4 5">PLHSC7-2</strain>
    </source>
</reference>
<evidence type="ECO:0000313" key="4">
    <source>
        <dbReference type="EMBL" id="RJG39472.1"/>
    </source>
</evidence>
<dbReference type="OrthoDB" id="9795226at2"/>
<sequence>MQSEQIQIQVETQYIKSQSQPENNKYVFAYTITINNQGDDTVQLLHRHWLITDADGKKTEVEGPGVVGEQPEITPGESFSYTSGTVLNTPIGVMEGHYTLQVADSDLIQATIPTFRLSVPNILH</sequence>
<dbReference type="SUPFAM" id="SSF110069">
    <property type="entry name" value="ApaG-like"/>
    <property type="match status" value="1"/>
</dbReference>
<dbReference type="Gene3D" id="2.60.40.1470">
    <property type="entry name" value="ApaG domain"/>
    <property type="match status" value="1"/>
</dbReference>
<dbReference type="InterPro" id="IPR036767">
    <property type="entry name" value="ApaG_sf"/>
</dbReference>
<evidence type="ECO:0000313" key="5">
    <source>
        <dbReference type="Proteomes" id="UP000283255"/>
    </source>
</evidence>
<dbReference type="NCBIfam" id="NF003967">
    <property type="entry name" value="PRK05461.1"/>
    <property type="match status" value="1"/>
</dbReference>
<organism evidence="4 5">
    <name type="scientific">Motilimonas pumila</name>
    <dbReference type="NCBI Taxonomy" id="2303987"/>
    <lineage>
        <taxon>Bacteria</taxon>
        <taxon>Pseudomonadati</taxon>
        <taxon>Pseudomonadota</taxon>
        <taxon>Gammaproteobacteria</taxon>
        <taxon>Alteromonadales</taxon>
        <taxon>Alteromonadales genera incertae sedis</taxon>
        <taxon>Motilimonas</taxon>
    </lineage>
</organism>